<dbReference type="CDD" id="cd04186">
    <property type="entry name" value="GT_2_like_c"/>
    <property type="match status" value="1"/>
</dbReference>
<evidence type="ECO:0000256" key="4">
    <source>
        <dbReference type="ARBA" id="ARBA00022679"/>
    </source>
</evidence>
<accession>A0A4Y1ZAZ6</accession>
<evidence type="ECO:0000313" key="6">
    <source>
        <dbReference type="EMBL" id="GAY76242.1"/>
    </source>
</evidence>
<feature type="domain" description="Glycosyltransferase 2-like" evidence="5">
    <location>
        <begin position="9"/>
        <end position="188"/>
    </location>
</feature>
<dbReference type="RefSeq" id="WP_262392587.1">
    <property type="nucleotide sequence ID" value="NZ_BEXB01000012.1"/>
</dbReference>
<dbReference type="Pfam" id="PF00535">
    <property type="entry name" value="Glycos_transf_2"/>
    <property type="match status" value="1"/>
</dbReference>
<evidence type="ECO:0000256" key="1">
    <source>
        <dbReference type="ARBA" id="ARBA00004776"/>
    </source>
</evidence>
<dbReference type="GO" id="GO:0016757">
    <property type="term" value="F:glycosyltransferase activity"/>
    <property type="evidence" value="ECO:0007669"/>
    <property type="project" value="UniProtKB-KW"/>
</dbReference>
<evidence type="ECO:0000256" key="3">
    <source>
        <dbReference type="ARBA" id="ARBA00022676"/>
    </source>
</evidence>
<comment type="caution">
    <text evidence="6">The sequence shown here is derived from an EMBL/GenBank/DDBJ whole genome shotgun (WGS) entry which is preliminary data.</text>
</comment>
<evidence type="ECO:0000313" key="7">
    <source>
        <dbReference type="Proteomes" id="UP000319716"/>
    </source>
</evidence>
<dbReference type="PANTHER" id="PTHR43179">
    <property type="entry name" value="RHAMNOSYLTRANSFERASE WBBL"/>
    <property type="match status" value="1"/>
</dbReference>
<dbReference type="InterPro" id="IPR029044">
    <property type="entry name" value="Nucleotide-diphossugar_trans"/>
</dbReference>
<dbReference type="SUPFAM" id="SSF53448">
    <property type="entry name" value="Nucleotide-diphospho-sugar transferases"/>
    <property type="match status" value="1"/>
</dbReference>
<proteinExistence type="inferred from homology"/>
<keyword evidence="4 6" id="KW-0808">Transferase</keyword>
<dbReference type="Gene3D" id="3.90.550.10">
    <property type="entry name" value="Spore Coat Polysaccharide Biosynthesis Protein SpsA, Chain A"/>
    <property type="match status" value="1"/>
</dbReference>
<dbReference type="PANTHER" id="PTHR43179:SF12">
    <property type="entry name" value="GALACTOFURANOSYLTRANSFERASE GLFT2"/>
    <property type="match status" value="1"/>
</dbReference>
<sequence length="246" mass="28466">MMKQAAVAIVIVNWNGYKDTIECLESLNSNLYSNFKVFLVDNCSKNNSYELLQQDIDTNRYHYDIELMQTEENLGFAGGNNFALKKAMKQNYKYYWLLNNDTIAKADSLSLLVDFLDKNSNVGITGSKIYYNNTNMIWFVGGKFNRKTGKIAHIGYKDVDHGSYNQITEVDYITGCSMLVRHSVFEEIGLMKEDYFLYFEETDFNVRARKKGWDIKINPQSVIYHKVSISSGGEQKIKHRMLPIMI</sequence>
<gene>
    <name evidence="6" type="ORF">NBRC111894_1796</name>
</gene>
<keyword evidence="3 6" id="KW-0328">Glycosyltransferase</keyword>
<reference evidence="6 7" key="1">
    <citation type="submission" date="2017-11" db="EMBL/GenBank/DDBJ databases">
        <title>Draft Genome Sequence of Sporolactobacillus inulinus NBRC 111894 Isolated from Koso, a Japanese Sugar-Vegetable Fermented Beverage.</title>
        <authorList>
            <person name="Chiou T.Y."/>
            <person name="Oshima K."/>
            <person name="Suda W."/>
            <person name="Hattori M."/>
            <person name="Takahashi T."/>
        </authorList>
    </citation>
    <scope>NUCLEOTIDE SEQUENCE [LARGE SCALE GENOMIC DNA]</scope>
    <source>
        <strain evidence="6 7">NBRC111894</strain>
    </source>
</reference>
<dbReference type="AlphaFoldDB" id="A0A4Y1ZAZ6"/>
<dbReference type="EC" id="2.4.1.-" evidence="6"/>
<dbReference type="InterPro" id="IPR001173">
    <property type="entry name" value="Glyco_trans_2-like"/>
</dbReference>
<evidence type="ECO:0000256" key="2">
    <source>
        <dbReference type="ARBA" id="ARBA00006739"/>
    </source>
</evidence>
<organism evidence="6 7">
    <name type="scientific">Sporolactobacillus inulinus</name>
    <dbReference type="NCBI Taxonomy" id="2078"/>
    <lineage>
        <taxon>Bacteria</taxon>
        <taxon>Bacillati</taxon>
        <taxon>Bacillota</taxon>
        <taxon>Bacilli</taxon>
        <taxon>Bacillales</taxon>
        <taxon>Sporolactobacillaceae</taxon>
        <taxon>Sporolactobacillus</taxon>
    </lineage>
</organism>
<protein>
    <submittedName>
        <fullName evidence="6">Glycosyltransferase</fullName>
        <ecNumber evidence="6">2.4.1.-</ecNumber>
    </submittedName>
</protein>
<evidence type="ECO:0000259" key="5">
    <source>
        <dbReference type="Pfam" id="PF00535"/>
    </source>
</evidence>
<name>A0A4Y1ZAZ6_9BACL</name>
<comment type="similarity">
    <text evidence="2">Belongs to the glycosyltransferase 2 family.</text>
</comment>
<dbReference type="Proteomes" id="UP000319716">
    <property type="component" value="Unassembled WGS sequence"/>
</dbReference>
<dbReference type="EMBL" id="BEXB01000012">
    <property type="protein sequence ID" value="GAY76242.1"/>
    <property type="molecule type" value="Genomic_DNA"/>
</dbReference>
<comment type="pathway">
    <text evidence="1">Cell wall biogenesis; cell wall polysaccharide biosynthesis.</text>
</comment>